<dbReference type="InterPro" id="IPR000873">
    <property type="entry name" value="AMP-dep_synth/lig_dom"/>
</dbReference>
<dbReference type="NCBIfam" id="TIGR01720">
    <property type="entry name" value="NRPS-para261"/>
    <property type="match status" value="2"/>
</dbReference>
<keyword evidence="5" id="KW-0045">Antibiotic biosynthesis</keyword>
<dbReference type="InterPro" id="IPR009081">
    <property type="entry name" value="PP-bd_ACP"/>
</dbReference>
<organism evidence="8 9">
    <name type="scientific">Streptomyces physcomitrii</name>
    <dbReference type="NCBI Taxonomy" id="2724184"/>
    <lineage>
        <taxon>Bacteria</taxon>
        <taxon>Bacillati</taxon>
        <taxon>Actinomycetota</taxon>
        <taxon>Actinomycetes</taxon>
        <taxon>Kitasatosporales</taxon>
        <taxon>Streptomycetaceae</taxon>
        <taxon>Streptomyces</taxon>
    </lineage>
</organism>
<evidence type="ECO:0000256" key="6">
    <source>
        <dbReference type="SAM" id="MobiDB-lite"/>
    </source>
</evidence>
<dbReference type="Gene3D" id="2.30.38.10">
    <property type="entry name" value="Luciferase, Domain 3"/>
    <property type="match status" value="1"/>
</dbReference>
<evidence type="ECO:0000256" key="2">
    <source>
        <dbReference type="ARBA" id="ARBA00022450"/>
    </source>
</evidence>
<sequence length="5208" mass="549862">MSVDNGLEDILPLTPLQEGLLFHSGFDTANPDVYTLRLVLGLSGQLDSAVLRRAVDTVLARHANLRAAFVDEGLDRPVQVIPTSWEVPFREEDLRGLDESGRGARAQRILDEERAHRFDLQSPPLLRLTLLRLGEDRHRLIVTAHHILLDGWSMPLFGQELFAAYAHHAHGATELAEVRPYRDFLAHLAGRDRAAATEAWRAALGEVAEPTLLCPAAPGATAAVPRAPHQIDLRLPQGAGAALAGLAVSHQLTAASAYQAAWGITLIRLTGRREAVFGTTVSGRPADLEGAESMIGLFINTLPVPVTASPWGTLAESATALQRTQAALLDHQHLGLGEIQQLAGGGELFDTLLVVENFGVDSAALHEAQAAGGLTVTSAVGEDATHYPLTLVVHPGPEPRIALRYRPDLLPAARAQSLAEAYVRVLTALATAPDTAVGAVELLSAHERRRVLDDGAALEQDTGPAAGDSITARFAEAVRACPEALAVTDGERAHSYRELDDHSGRLARLLAERGARPGTLVALCLEPSFTQLSAVLAVLKTGAGYLPLLPGTHAARAGAQLAAARPVAALTTADLLPELPPEADWCVLDEPATARELAGAEPLAPVPVHPAATAYVIHTSGSTGRPKGVVIGHHQVLRLFDTTDELFAFGAEDVWSYFHSFAFDFSVWEIFGALLHGARLVVVPRETTRAPEEFAALLRRERVTVLSQTPSAFHQLTDAVLDHGRPADLSLRTVVFGGEALEPGRLAAWQRAAGPEGPELVNMYGITETTVHVTHHVLESAADAADAESAESAEGTWNADEGDGTGAAPLSPIGRPLDDLSVRLLDGALRPAGAERTAEIYVAGPGLAHGYLGRSALSATRFVADPYGPPGSRMYRSGDLARWTQDGDLDHLGRADEQVQIRGFRVEPGEARAALAALDGVTDAVVLARPGPDGAVRLVAWALTTTAVPGDRLREQLATRLPGYLVPAAVVVVDAFPLTGNGKLDRAALPEPEDITGGAHRAPATWHEEIVAGLFAELLGREKAGADDDFFALGGHSLLATRLASRLRAAFGIDLSVREVFEAPSVAALARRAAGATAAAGAPLVPRPRPARIPLSAAQRRLWFLQQLHGPGADYNIPFVARLTGPLDVTALRLALRDVQLRHESLRTVFPSEEGTPRQEILTPDRLGEALTVVEAAGGDLDALLTEAVTRPFDVAHEVPLHATLLRLDAEQHVIALVVHHIAADQWSARPLLNDLATAYGARARGEEPQQPPLPVQYADFTLWRREQLGENPETPEGAADGGEAADGGLLAGQLAYWREQLADAPQETRLPADHPRPAVPSFRGGFARFTVPAEVHARLRELARTTSSSLFMVAHAALAALLTRTGAGTDVVIGSPVAGRTDAALDELVGFFVNNLVLRTDTSGDPDFRTLLERVRATDLAAYAHADVPFETLVDELAPTRSLARHPLFQVMLAYENRAAGEIGLPGLTTTTMPARGGSAKFDFTFTLVEREGAEGLEGVLEYAEDLFSRPGAQALARRLVRLLSAVAEDPGTPLHRLDLLDEAERAALLPPFTPRAALPGAAGTLPGLFGEQVRRHGELPALAGPGLDGSSRTELTYRQLDAAADRLAAELTARGARREDRIAVALPRTVEAVVAMLAVMKAGAVYLPVDPGYPAERIAHTLTDAAPRLAVTAPGTALEGIDCLPLEPAVLTAAAPAPEARGWRALGPDSAAYVIYTSGSTGRPKGVVVTHGGLPDLAATVQGAFAAGPGARVLQFASLSFDTSVWEIVMALCAGAALEIVPAEQRLGAPLAAFLAAHRVTHLTVPPAVLAALPAEAVAEGSTLIVAGEACPPELIRERAHGVRMFNSYGPTETTVDATLWACDPARLRGPAPIGRAVEGTGLRLLDARLQPVPPGTEGELYVSGTGLARGYLGRSALSATRFLADPYGPAGRRMYRTGDLARWNTDGDLEYLGRADDQVKLRGFRIELGEVEAALAALDGVRQAAAVLREDTPGRPMLVGYPVPEPGTALHEKPLLDALAARLPDHLVPSRLAVLDALPLSPNGKVDRTALPAPAPKAPAGGDSAMGPAAELAALFAEVLRLERAGAEDSFFALGGDSISSIQLVARARAAGWDLSARQIFELRTPQALSETVDRLGTTPEAAGPDLAPVPFTPLMRWLADRPAHWRTFHQALLVTVPADSGEQRLRHALDALLAAHGTLRTRATGTPEGTLLLEHHPEAAVPLTVADSTAADEARLRALIAAHSRTAIESLDPRQGRLAEVVYFPRGEGRAGRLLLVVHHLVVDAVSWRTLLADLERAHAGAALPAEGTSFGAWARGLASARERHEDERAYWEGELAAAQPPFTPAEGSAPAGELRTELPAALTGDLLTRVAAAFHARPDELLLGALAHALAPGTGGVLVDVESHGRHEDLVQGAELSRTVGWFTTQYPLRIEAGPGGGSVQNAKEAARAVPRHGTGYGLLYGQAATGAQIAFNYLGRFTPRTGGAWVPAPESDAVDTSTLPALLDGHLLEVHASTLDGPGGPVMTVRWNWDGDALDRARIETLAERFTAALAELAERAHEPGFAGRTPADFPLLALSRAEAAEIDALRPAPATVLPLSPLQEGLAFHALSRPDAQDVYLVQLELELTGALDPARLRAAAQEVVRRHDILHAGFRQLSTGTLVQFLPADCPPPDWREQDLRGREADLAALAHEDRTRRFALDAPPLLRFTLARTGEDTWRLLLTSHHLLLDGWSSPLLLTDLFTAYAGRPPLTRRPYADHLAHLAGRDRAAARAAWRQELAGLEGPTLVAPGADPGAPAGPSLESTRVLGPELGRALEAAARESGTTLNTLVQSAWALVLSRLTGREDLVFGAAVSGRPADLPGAESMLGLFVNTLPVRVHTPPGRTLRRCVLDLHRGQAALLDHQHLGLADIQAAAGVDTLFDTMTVFENYPFDEEALAASEDAAGLAVRGVGGRDATHYPLTLAVTAQRGQLRLVLKHRGELYGTESAARLLDALTTALHALATDLDTPVGALDILPATTPAVPGPARALPGGLSSPAQAVAHHAAATPEATAVRALAGHPLLSYRQLADRAADLAGRLRAAGAGPEVPVAVALPRSPELITALLAVNWVGAAYLPLHPDWPAARRHQVLDTAGAPLVLTLAADADEDFGDRRVLTVDTGEPVGTAETGQPVGAEPVTAAQVTAVPVGAEPVGMEPVAGAGSVPPPPAAVHPEQLAYVMYTSGSTGRPKGVAATQHALLSLAADSRFDGAAHRRVLVHSPHSFDAATYELWVPLLRGGEAVLVPDEPLDAARWQESLARGTADAAWFTAGLFDLLAAQAPGAFAHLREVWTGGAVVPPGAVRAALDAAPGLRIVNGYGPTETTTFATAQPLYGPDGEALAAGGPLPIGRALDGMAVRVLDTALRPVAQGVPGELYVSGAGLARGYLGRSAPSAERFVADPYGEPGTRMYRTGDVVRTRQDGALDFLGRADDQVKLRGYRIEPGEAEAALAALAEVARAAVVLREDLPAGPALIGYAVPAPGAAPTPEALRERLAAELPAYLVPAQVVLVEDLALTANGKPDRAALPAPTATTTAAAPAGGLREEVLCRLFAQALGREQVGPGEDFFALGGHSLLAMRLVGSVRAALDAELSVRELFEARTPAALAGLLRPGGRTTVPLRRYPEAERPVPLPLSAAQQRLWFLDRMAGEPSAAYNVPIALRLTGGLDAEVLRAALGDLLTRHEVLRTCYPDLEGLAHQLVLDPATATARLLLDTAEAAGEEELTAVLEREATRPFDLGTDLPLRALLARTGQGDVLLLVLHHIAGDEWSVRPLLDDLAAAYAARLAGTAPGWAELPVQYADYTLWQRELLGEEDPGGELARQLAYWRERLAGLPPETPLPLDRPRTAAAGYEGDVVEFEVPEPVRRGLAALAARTGATPFLVAHAALAVLLQRLGAGDDVPVGTLIAGRGEAALHELTGFFVNTLVLRTDVSGDPTPAALVARVAESDLEAFDHADVPFERLVDELEVERSLARHPLFQVMLNHQSRTGSGPVIGRLASSPLPVHTRTAKFDLTFTLVQDPGESGALSGGLTYRTALFDRTGAQALTERFLRVLAAFALRPDETTATLDLLDEAERHRVLEEFNAAEPPVADAELPCLPRAFAAQAARTPKAPAVIDGDTVLSYGALLDRVTGAAEALTGAGVERGGPVAVLLPRGADLVVAAHAAHHAGAVYLPLDPAHPPHRLARILAANPPQAVLTDRAHRHLLPAQGPWRLLTAEDLPATGTLPAPATHPAEAAYVIHTSGSTGEPKAVVVGHGALANRLAWTRRRFPLGPGGRMLLKAAPGFDVSVWELFGPLLEGAALVVAGGDSHLDPARLAALIRRHEVAAVHFVPSMLALFAAEPEAARCTGLRWIFSGGEALSDRLAADCAHLPGRLVNQYGPAEAAVDVTARPARPGERPMVPLGRPGAGTRAYVLDPALRPLPPGVVGELYLAGVQLALGYRQQSAATAARFVADPFGPPGGRLYRTGDLARWNRDGELEFTGRADDQVKLAGVRVEPGEVRAALLSHPGVRDAAVLVRDPERGGRLIGYATTTGADSVDGPELVRYAAGLLPASMVPADVLVLPAFPLTAGGKLDRAALPEPAAPGDGAGAEPVGESETVLCELVAALLGRESVGAHDSFFALGGDSISSIQLVSAARRRGLVLTPRQVFEHRTPAALAEVARPAQEDKAVHDPGSGEVPPTPVMHALRERGGDWRHFSQSVLVTLPPGLSAARLERALDRVRAHHPVLGARLGTGPDGGWLLHVPEQPPADRVLRTVTPDGTTLEEAVARHSREAVAELDPAAGRMLRAVHFDRGPGRGGRLLLLAHHLVVDAVSWRVLLPDLAQLCAEETGVLPPVEVSFRTWARALHEGAAARREELPYWKQVLAPRPETGTLPAPDPARDTPDTLGRYEDQVPAALTEAVLGEVTAAFHCTEQDVLLAALTLAAARRHALSEPLVRLEGHGRDAGVLDGREPSRTVGWFTSVHPVRLGLGGADAARALTDPAEAGRVLKHVKEQLRSVPGGGLGYGQLRHLDAASRPRLAALEEPRIGFNYLGRFEVADTDSATTASGTDGSWTPAPESSALWREDPALGIDLAVDLNIAALRRPTGTELSVTWHHADRLVSKKEIAALAATWQEALDALVAAARGAAGGHTPSDLSLLALSQDEIDEFEDEWRTQ</sequence>
<dbReference type="InterPro" id="IPR023213">
    <property type="entry name" value="CAT-like_dom_sf"/>
</dbReference>
<evidence type="ECO:0000256" key="4">
    <source>
        <dbReference type="ARBA" id="ARBA00022737"/>
    </source>
</evidence>
<dbReference type="Gene3D" id="3.40.50.980">
    <property type="match status" value="2"/>
</dbReference>
<evidence type="ECO:0000256" key="3">
    <source>
        <dbReference type="ARBA" id="ARBA00022553"/>
    </source>
</evidence>
<dbReference type="InterPro" id="IPR042099">
    <property type="entry name" value="ANL_N_sf"/>
</dbReference>
<accession>A0ABX1H630</accession>
<dbReference type="InterPro" id="IPR020806">
    <property type="entry name" value="PKS_PP-bd"/>
</dbReference>
<dbReference type="InterPro" id="IPR010060">
    <property type="entry name" value="NRPS_synth"/>
</dbReference>
<evidence type="ECO:0000256" key="1">
    <source>
        <dbReference type="ARBA" id="ARBA00001957"/>
    </source>
</evidence>
<dbReference type="PROSITE" id="PS00012">
    <property type="entry name" value="PHOSPHOPANTETHEINE"/>
    <property type="match status" value="4"/>
</dbReference>
<comment type="cofactor">
    <cofactor evidence="1">
        <name>pantetheine 4'-phosphate</name>
        <dbReference type="ChEBI" id="CHEBI:47942"/>
    </cofactor>
</comment>
<dbReference type="SUPFAM" id="SSF52777">
    <property type="entry name" value="CoA-dependent acyltransferases"/>
    <property type="match status" value="12"/>
</dbReference>
<keyword evidence="4" id="KW-0677">Repeat</keyword>
<feature type="domain" description="Carrier" evidence="7">
    <location>
        <begin position="3583"/>
        <end position="3658"/>
    </location>
</feature>
<feature type="domain" description="Carrier" evidence="7">
    <location>
        <begin position="4640"/>
        <end position="4714"/>
    </location>
</feature>
<evidence type="ECO:0000259" key="7">
    <source>
        <dbReference type="PROSITE" id="PS50075"/>
    </source>
</evidence>
<keyword evidence="2" id="KW-0596">Phosphopantetheine</keyword>
<dbReference type="Pfam" id="PF00668">
    <property type="entry name" value="Condensation"/>
    <property type="match status" value="6"/>
</dbReference>
<dbReference type="CDD" id="cd19540">
    <property type="entry name" value="LCL_NRPS-like"/>
    <property type="match status" value="2"/>
</dbReference>
<dbReference type="SUPFAM" id="SSF56801">
    <property type="entry name" value="Acetyl-CoA synthetase-like"/>
    <property type="match status" value="4"/>
</dbReference>
<evidence type="ECO:0000313" key="9">
    <source>
        <dbReference type="Proteomes" id="UP000772196"/>
    </source>
</evidence>
<dbReference type="NCBIfam" id="TIGR01733">
    <property type="entry name" value="AA-adenyl-dom"/>
    <property type="match status" value="4"/>
</dbReference>
<name>A0ABX1H630_9ACTN</name>
<dbReference type="InterPro" id="IPR020845">
    <property type="entry name" value="AMP-binding_CS"/>
</dbReference>
<dbReference type="EMBL" id="JAAWWP010000014">
    <property type="protein sequence ID" value="NKI43820.1"/>
    <property type="molecule type" value="Genomic_DNA"/>
</dbReference>
<keyword evidence="9" id="KW-1185">Reference proteome</keyword>
<dbReference type="SMART" id="SM00823">
    <property type="entry name" value="PKS_PP"/>
    <property type="match status" value="4"/>
</dbReference>
<dbReference type="InterPro" id="IPR001242">
    <property type="entry name" value="Condensation_dom"/>
</dbReference>
<dbReference type="Pfam" id="PF13193">
    <property type="entry name" value="AMP-binding_C"/>
    <property type="match status" value="4"/>
</dbReference>
<feature type="region of interest" description="Disordered" evidence="6">
    <location>
        <begin position="4918"/>
        <end position="4937"/>
    </location>
</feature>
<dbReference type="Pfam" id="PF00550">
    <property type="entry name" value="PP-binding"/>
    <property type="match status" value="4"/>
</dbReference>
<dbReference type="InterPro" id="IPR025110">
    <property type="entry name" value="AMP-bd_C"/>
</dbReference>
<dbReference type="Gene3D" id="3.30.300.30">
    <property type="match status" value="4"/>
</dbReference>
<dbReference type="Gene3D" id="3.40.50.12780">
    <property type="entry name" value="N-terminal domain of ligase-like"/>
    <property type="match status" value="3"/>
</dbReference>
<feature type="region of interest" description="Disordered" evidence="6">
    <location>
        <begin position="2048"/>
        <end position="2067"/>
    </location>
</feature>
<proteinExistence type="predicted"/>
<dbReference type="InterPro" id="IPR006162">
    <property type="entry name" value="Ppantetheine_attach_site"/>
</dbReference>
<dbReference type="PROSITE" id="PS50075">
    <property type="entry name" value="CARRIER"/>
    <property type="match status" value="4"/>
</dbReference>
<feature type="region of interest" description="Disordered" evidence="6">
    <location>
        <begin position="784"/>
        <end position="813"/>
    </location>
</feature>
<dbReference type="Pfam" id="PF00501">
    <property type="entry name" value="AMP-binding"/>
    <property type="match status" value="4"/>
</dbReference>
<feature type="domain" description="Carrier" evidence="7">
    <location>
        <begin position="2066"/>
        <end position="2140"/>
    </location>
</feature>
<protein>
    <submittedName>
        <fullName evidence="8">Amino acid adenylation domain-containing protein</fullName>
    </submittedName>
</protein>
<dbReference type="PANTHER" id="PTHR45527">
    <property type="entry name" value="NONRIBOSOMAL PEPTIDE SYNTHETASE"/>
    <property type="match status" value="1"/>
</dbReference>
<evidence type="ECO:0000256" key="5">
    <source>
        <dbReference type="ARBA" id="ARBA00023194"/>
    </source>
</evidence>
<dbReference type="RefSeq" id="WP_168541578.1">
    <property type="nucleotide sequence ID" value="NZ_JAAWWP010000014.1"/>
</dbReference>
<dbReference type="PANTHER" id="PTHR45527:SF1">
    <property type="entry name" value="FATTY ACID SYNTHASE"/>
    <property type="match status" value="1"/>
</dbReference>
<dbReference type="PROSITE" id="PS00455">
    <property type="entry name" value="AMP_BINDING"/>
    <property type="match status" value="4"/>
</dbReference>
<reference evidence="8 9" key="1">
    <citation type="submission" date="2020-04" db="EMBL/GenBank/DDBJ databases">
        <title>Phylogenetic Diversity and Antibacterial Activity against Ralstonia solanacearum of Endophytic Actinomycete Isolated from Moss.</title>
        <authorList>
            <person name="Zhuang X."/>
        </authorList>
    </citation>
    <scope>NUCLEOTIDE SEQUENCE [LARGE SCALE GENOMIC DNA]</scope>
    <source>
        <strain evidence="8 9">LD120</strain>
    </source>
</reference>
<gene>
    <name evidence="8" type="ORF">HFV08_21715</name>
</gene>
<dbReference type="SUPFAM" id="SSF47336">
    <property type="entry name" value="ACP-like"/>
    <property type="match status" value="4"/>
</dbReference>
<dbReference type="InterPro" id="IPR010071">
    <property type="entry name" value="AA_adenyl_dom"/>
</dbReference>
<comment type="caution">
    <text evidence="8">The sequence shown here is derived from an EMBL/GenBank/DDBJ whole genome shotgun (WGS) entry which is preliminary data.</text>
</comment>
<dbReference type="Proteomes" id="UP000772196">
    <property type="component" value="Unassembled WGS sequence"/>
</dbReference>
<dbReference type="Gene3D" id="3.30.559.10">
    <property type="entry name" value="Chloramphenicol acetyltransferase-like domain"/>
    <property type="match status" value="6"/>
</dbReference>
<dbReference type="InterPro" id="IPR045851">
    <property type="entry name" value="AMP-bd_C_sf"/>
</dbReference>
<dbReference type="Gene3D" id="3.30.559.30">
    <property type="entry name" value="Nonribosomal peptide synthetase, condensation domain"/>
    <property type="match status" value="6"/>
</dbReference>
<dbReference type="InterPro" id="IPR036736">
    <property type="entry name" value="ACP-like_sf"/>
</dbReference>
<keyword evidence="3" id="KW-0597">Phosphoprotein</keyword>
<evidence type="ECO:0000313" key="8">
    <source>
        <dbReference type="EMBL" id="NKI43820.1"/>
    </source>
</evidence>
<dbReference type="NCBIfam" id="NF003417">
    <property type="entry name" value="PRK04813.1"/>
    <property type="match status" value="6"/>
</dbReference>
<feature type="domain" description="Carrier" evidence="7">
    <location>
        <begin position="1002"/>
        <end position="1077"/>
    </location>
</feature>
<dbReference type="Gene3D" id="1.10.1200.10">
    <property type="entry name" value="ACP-like"/>
    <property type="match status" value="4"/>
</dbReference>